<dbReference type="Gene3D" id="3.10.100.10">
    <property type="entry name" value="Mannose-Binding Protein A, subunit A"/>
    <property type="match status" value="1"/>
</dbReference>
<gene>
    <name evidence="1" type="ORF">GPUH_LOCUS20724</name>
</gene>
<dbReference type="SUPFAM" id="SSF56436">
    <property type="entry name" value="C-type lectin-like"/>
    <property type="match status" value="1"/>
</dbReference>
<dbReference type="AlphaFoldDB" id="A0A183EID5"/>
<reference evidence="3" key="1">
    <citation type="submission" date="2016-06" db="UniProtKB">
        <authorList>
            <consortium name="WormBaseParasite"/>
        </authorList>
    </citation>
    <scope>IDENTIFICATION</scope>
</reference>
<dbReference type="OrthoDB" id="5861056at2759"/>
<accession>A0A183EID5</accession>
<evidence type="ECO:0000313" key="3">
    <source>
        <dbReference type="WBParaSite" id="GPUH_0002075101-mRNA-1"/>
    </source>
</evidence>
<name>A0A183EID5_9BILA</name>
<sequence length="112" mass="12258">MVKPISVTFTQNRGADAGPFWIGIRKINGIWQVPAQNNVTASTMGWSTPFGYEPAVNSTWRVGEPDGCCPPDVTCAISNYAGTYNWDDAGCQTVWTGKTGVVCQRYTFQPVF</sequence>
<protein>
    <submittedName>
        <fullName evidence="3">C-type lectin domain-containing protein</fullName>
    </submittedName>
</protein>
<dbReference type="Proteomes" id="UP000271098">
    <property type="component" value="Unassembled WGS sequence"/>
</dbReference>
<keyword evidence="2" id="KW-1185">Reference proteome</keyword>
<proteinExistence type="predicted"/>
<dbReference type="InterPro" id="IPR016187">
    <property type="entry name" value="CTDL_fold"/>
</dbReference>
<dbReference type="WBParaSite" id="GPUH_0002075101-mRNA-1">
    <property type="protein sequence ID" value="GPUH_0002075101-mRNA-1"/>
    <property type="gene ID" value="GPUH_0002075101"/>
</dbReference>
<dbReference type="EMBL" id="UYRT01090996">
    <property type="protein sequence ID" value="VDN36662.1"/>
    <property type="molecule type" value="Genomic_DNA"/>
</dbReference>
<evidence type="ECO:0000313" key="2">
    <source>
        <dbReference type="Proteomes" id="UP000271098"/>
    </source>
</evidence>
<dbReference type="InterPro" id="IPR016186">
    <property type="entry name" value="C-type_lectin-like/link_sf"/>
</dbReference>
<organism evidence="3">
    <name type="scientific">Gongylonema pulchrum</name>
    <dbReference type="NCBI Taxonomy" id="637853"/>
    <lineage>
        <taxon>Eukaryota</taxon>
        <taxon>Metazoa</taxon>
        <taxon>Ecdysozoa</taxon>
        <taxon>Nematoda</taxon>
        <taxon>Chromadorea</taxon>
        <taxon>Rhabditida</taxon>
        <taxon>Spirurina</taxon>
        <taxon>Spiruromorpha</taxon>
        <taxon>Spiruroidea</taxon>
        <taxon>Gongylonematidae</taxon>
        <taxon>Gongylonema</taxon>
    </lineage>
</organism>
<evidence type="ECO:0000313" key="1">
    <source>
        <dbReference type="EMBL" id="VDN36662.1"/>
    </source>
</evidence>
<reference evidence="1 2" key="2">
    <citation type="submission" date="2018-11" db="EMBL/GenBank/DDBJ databases">
        <authorList>
            <consortium name="Pathogen Informatics"/>
        </authorList>
    </citation>
    <scope>NUCLEOTIDE SEQUENCE [LARGE SCALE GENOMIC DNA]</scope>
</reference>